<evidence type="ECO:0000259" key="7">
    <source>
        <dbReference type="Pfam" id="PF02656"/>
    </source>
</evidence>
<dbReference type="InterPro" id="IPR003807">
    <property type="entry name" value="DUF202"/>
</dbReference>
<organism evidence="8 9">
    <name type="scientific">[Mycobacterium] vasticus</name>
    <dbReference type="NCBI Taxonomy" id="2875777"/>
    <lineage>
        <taxon>Bacteria</taxon>
        <taxon>Bacillati</taxon>
        <taxon>Actinomycetota</taxon>
        <taxon>Actinomycetes</taxon>
        <taxon>Mycobacteriales</taxon>
        <taxon>Mycobacteriaceae</taxon>
        <taxon>Mycolicibacter</taxon>
    </lineage>
</organism>
<keyword evidence="3 6" id="KW-0812">Transmembrane</keyword>
<dbReference type="PANTHER" id="PTHR34187:SF2">
    <property type="entry name" value="DUF202 DOMAIN-CONTAINING PROTEIN"/>
    <property type="match status" value="1"/>
</dbReference>
<feature type="transmembrane region" description="Helical" evidence="6">
    <location>
        <begin position="63"/>
        <end position="82"/>
    </location>
</feature>
<dbReference type="PANTHER" id="PTHR34187">
    <property type="entry name" value="FGR18P"/>
    <property type="match status" value="1"/>
</dbReference>
<dbReference type="InterPro" id="IPR052053">
    <property type="entry name" value="IM_YidH-like"/>
</dbReference>
<gene>
    <name evidence="8" type="ORF">K5L39_20435</name>
</gene>
<evidence type="ECO:0000256" key="1">
    <source>
        <dbReference type="ARBA" id="ARBA00004651"/>
    </source>
</evidence>
<feature type="transmembrane region" description="Helical" evidence="6">
    <location>
        <begin position="32"/>
        <end position="51"/>
    </location>
</feature>
<dbReference type="Proteomes" id="UP001299283">
    <property type="component" value="Unassembled WGS sequence"/>
</dbReference>
<accession>A0ABU5Z4L2</accession>
<protein>
    <submittedName>
        <fullName evidence="8">DUF202 domain-containing protein</fullName>
    </submittedName>
</protein>
<reference evidence="8 9" key="1">
    <citation type="submission" date="2023-12" db="EMBL/GenBank/DDBJ databases">
        <title>Description of new species of Mycobacterium terrae complex isolated from sewage at the Sao Paulo Zoological Park Foundation in Brazil.</title>
        <authorList>
            <person name="Romagnoli C.L."/>
            <person name="Conceicao E.C."/>
            <person name="Machado E."/>
            <person name="Barreto L.B.P.F."/>
            <person name="Sharma A."/>
            <person name="Silva N.M."/>
            <person name="Marques L.E."/>
            <person name="Juliana M.A."/>
            <person name="Lourenco M.C.S."/>
            <person name="Digiampietri L.A."/>
            <person name="Suffys P.N."/>
            <person name="Viana-Niero C."/>
        </authorList>
    </citation>
    <scope>NUCLEOTIDE SEQUENCE [LARGE SCALE GENOMIC DNA]</scope>
    <source>
        <strain evidence="8 9">MYC017</strain>
    </source>
</reference>
<evidence type="ECO:0000256" key="3">
    <source>
        <dbReference type="ARBA" id="ARBA00022692"/>
    </source>
</evidence>
<keyword evidence="4 6" id="KW-1133">Transmembrane helix</keyword>
<evidence type="ECO:0000256" key="5">
    <source>
        <dbReference type="ARBA" id="ARBA00023136"/>
    </source>
</evidence>
<feature type="domain" description="DUF202" evidence="7">
    <location>
        <begin position="21"/>
        <end position="88"/>
    </location>
</feature>
<dbReference type="EMBL" id="JAYJJQ010000029">
    <property type="protein sequence ID" value="MEB3071549.1"/>
    <property type="molecule type" value="Genomic_DNA"/>
</dbReference>
<keyword evidence="9" id="KW-1185">Reference proteome</keyword>
<evidence type="ECO:0000313" key="9">
    <source>
        <dbReference type="Proteomes" id="UP001299283"/>
    </source>
</evidence>
<sequence length="126" mass="13570">MNSRVGELEVAPPVEREPDYRFTLANERTFLAWQRTALGLLAAAVALVQFLPETATQGPSRLLAGLLTVLAIMVAGMGLGRWRQVDRAMRKQLPLPRSLTPAYLGSGLVVLGAIALGLVVSLAVHR</sequence>
<comment type="caution">
    <text evidence="8">The sequence shown here is derived from an EMBL/GenBank/DDBJ whole genome shotgun (WGS) entry which is preliminary data.</text>
</comment>
<proteinExistence type="predicted"/>
<dbReference type="RefSeq" id="WP_225399739.1">
    <property type="nucleotide sequence ID" value="NZ_JAYJJQ010000029.1"/>
</dbReference>
<evidence type="ECO:0000256" key="2">
    <source>
        <dbReference type="ARBA" id="ARBA00022475"/>
    </source>
</evidence>
<keyword evidence="5 6" id="KW-0472">Membrane</keyword>
<comment type="subcellular location">
    <subcellularLocation>
        <location evidence="1">Cell membrane</location>
        <topology evidence="1">Multi-pass membrane protein</topology>
    </subcellularLocation>
</comment>
<keyword evidence="2" id="KW-1003">Cell membrane</keyword>
<feature type="transmembrane region" description="Helical" evidence="6">
    <location>
        <begin position="102"/>
        <end position="124"/>
    </location>
</feature>
<evidence type="ECO:0000313" key="8">
    <source>
        <dbReference type="EMBL" id="MEB3071549.1"/>
    </source>
</evidence>
<name>A0ABU5Z4L2_9MYCO</name>
<evidence type="ECO:0000256" key="4">
    <source>
        <dbReference type="ARBA" id="ARBA00022989"/>
    </source>
</evidence>
<dbReference type="Pfam" id="PF02656">
    <property type="entry name" value="DUF202"/>
    <property type="match status" value="1"/>
</dbReference>
<evidence type="ECO:0000256" key="6">
    <source>
        <dbReference type="SAM" id="Phobius"/>
    </source>
</evidence>